<dbReference type="GeneID" id="37269367"/>
<dbReference type="OrthoDB" id="185373at2759"/>
<dbReference type="Gene3D" id="1.25.40.10">
    <property type="entry name" value="Tetratricopeptide repeat domain"/>
    <property type="match status" value="1"/>
</dbReference>
<dbReference type="RefSeq" id="XP_025600062.1">
    <property type="nucleotide sequence ID" value="XM_025741823.1"/>
</dbReference>
<dbReference type="EMBL" id="KZ819287">
    <property type="protein sequence ID" value="PWN99783.1"/>
    <property type="molecule type" value="Genomic_DNA"/>
</dbReference>
<name>A0A316ZHN2_9BASI</name>
<proteinExistence type="predicted"/>
<protein>
    <submittedName>
        <fullName evidence="2">Uncharacterized protein</fullName>
    </submittedName>
</protein>
<sequence length="906" mass="100488">MAAPAALLGAPLRSLAAATLTAYRLARPRTAAHLWAPAPRLHLHTASLSIAAHDSHDAAARPSASATEAEPDLESECIAPTDEQAERAACAAPPEQIASPVQRRLYAFRTVRLRALKSLSALLMHFTRPAAPLRDRLVSSCAELVGHDPSTVQDLYEILERHSVTPETFVAWRNAVCCDNWAAALEELSQVQAPCPVFVLARMVPHAHSPVQVSQAVALAQSLRDSTNSEAALRVLRILAERALLHLHSPHLAIPLTEAVLRHCDRFMETHPRTKSSTPQDHALYFKSVVDALLWLSSALTRFNDERCRDSASAVLHWAQQQERLPARTSSHVAHVLLDMPHVPRMLAARRVQPQLLAQDKLPRRSERFLTLPLAKEALDALDLAPRHHALALPLERAASAALRAGSMREAQDFAMQVKGLRQPRHASEQEQARHARRKLAVFSQTSLSSEAWETLERMLERGADPAWNPLASTEDDAVLPSGPSSDAPLADHRIWLSIVALSARDPQVQPWDLLQLLGLDPLREPKPGSIRPPASLLHEPGLYAVLVRNFELRPQPFFEDAEAVWNIMQERKVAVDAAALEAFCAAQLRARRVSGALRTLRRYTSRGAGRIQTSIHLFNIFLDATVRLGSGADVWRLVTGHARRARLSLGGRTLVLLMRAARKDAELGHAHDAQMSGTAHRSLSQSVDEPDSEKPGHWDGVPAPMRAWQLFRTLLLSQHPELASCESALEKADGGGWFWRREMQLRRAERWLWDRLSRLTAGPSADSSKEAPLDDSVALHQFSQRPIVFNDALFHEYVRLVQLLRTSDAVSGIPASRLPAQDEIFRVLSWMRALHVTPRRKTLRIVCLELAEHTPPAASGGRDTSSAAGPLHDWLASWLGEEAIPTEAEVGAYFKRHSDTRQHRR</sequence>
<evidence type="ECO:0000256" key="1">
    <source>
        <dbReference type="SAM" id="MobiDB-lite"/>
    </source>
</evidence>
<dbReference type="InterPro" id="IPR011990">
    <property type="entry name" value="TPR-like_helical_dom_sf"/>
</dbReference>
<evidence type="ECO:0000313" key="3">
    <source>
        <dbReference type="Proteomes" id="UP000245946"/>
    </source>
</evidence>
<keyword evidence="3" id="KW-1185">Reference proteome</keyword>
<gene>
    <name evidence="2" type="ORF">FA09DRAFT_328568</name>
</gene>
<dbReference type="AlphaFoldDB" id="A0A316ZHN2"/>
<dbReference type="Proteomes" id="UP000245946">
    <property type="component" value="Unassembled WGS sequence"/>
</dbReference>
<feature type="compositionally biased region" description="Polar residues" evidence="1">
    <location>
        <begin position="676"/>
        <end position="688"/>
    </location>
</feature>
<feature type="region of interest" description="Disordered" evidence="1">
    <location>
        <begin position="669"/>
        <end position="696"/>
    </location>
</feature>
<accession>A0A316ZHN2</accession>
<evidence type="ECO:0000313" key="2">
    <source>
        <dbReference type="EMBL" id="PWN99783.1"/>
    </source>
</evidence>
<reference evidence="2 3" key="1">
    <citation type="journal article" date="2018" name="Mol. Biol. Evol.">
        <title>Broad Genomic Sampling Reveals a Smut Pathogenic Ancestry of the Fungal Clade Ustilaginomycotina.</title>
        <authorList>
            <person name="Kijpornyongpan T."/>
            <person name="Mondo S.J."/>
            <person name="Barry K."/>
            <person name="Sandor L."/>
            <person name="Lee J."/>
            <person name="Lipzen A."/>
            <person name="Pangilinan J."/>
            <person name="LaButti K."/>
            <person name="Hainaut M."/>
            <person name="Henrissat B."/>
            <person name="Grigoriev I.V."/>
            <person name="Spatafora J.W."/>
            <person name="Aime M.C."/>
        </authorList>
    </citation>
    <scope>NUCLEOTIDE SEQUENCE [LARGE SCALE GENOMIC DNA]</scope>
    <source>
        <strain evidence="2 3">MCA 4186</strain>
    </source>
</reference>
<organism evidence="2 3">
    <name type="scientific">Tilletiopsis washingtonensis</name>
    <dbReference type="NCBI Taxonomy" id="58919"/>
    <lineage>
        <taxon>Eukaryota</taxon>
        <taxon>Fungi</taxon>
        <taxon>Dikarya</taxon>
        <taxon>Basidiomycota</taxon>
        <taxon>Ustilaginomycotina</taxon>
        <taxon>Exobasidiomycetes</taxon>
        <taxon>Entylomatales</taxon>
        <taxon>Entylomatales incertae sedis</taxon>
        <taxon>Tilletiopsis</taxon>
    </lineage>
</organism>
<dbReference type="STRING" id="58919.A0A316ZHN2"/>